<dbReference type="InParanoid" id="A0A3Q7H8D6"/>
<evidence type="ECO:0000259" key="1">
    <source>
        <dbReference type="Pfam" id="PF14244"/>
    </source>
</evidence>
<reference evidence="2" key="1">
    <citation type="journal article" date="2012" name="Nature">
        <title>The tomato genome sequence provides insights into fleshy fruit evolution.</title>
        <authorList>
            <consortium name="Tomato Genome Consortium"/>
        </authorList>
    </citation>
    <scope>NUCLEOTIDE SEQUENCE [LARGE SCALE GENOMIC DNA]</scope>
    <source>
        <strain evidence="2">cv. Heinz 1706</strain>
    </source>
</reference>
<dbReference type="Proteomes" id="UP000004994">
    <property type="component" value="Chromosome 7"/>
</dbReference>
<feature type="domain" description="Retrotransposon Copia-like N-terminal" evidence="1">
    <location>
        <begin position="74"/>
        <end position="121"/>
    </location>
</feature>
<dbReference type="AlphaFoldDB" id="A0A3Q7H8D6"/>
<dbReference type="InterPro" id="IPR029472">
    <property type="entry name" value="Copia-like_N"/>
</dbReference>
<dbReference type="EnsemblPlants" id="Solyc07g039557.1.1">
    <property type="protein sequence ID" value="Solyc07g039557.1.1"/>
    <property type="gene ID" value="Solyc07g039557.1"/>
</dbReference>
<dbReference type="PANTHER" id="PTHR37610:SF60">
    <property type="entry name" value="RETROTRANSPOSON COPIA-LIKE N-TERMINAL DOMAIN-CONTAINING PROTEIN"/>
    <property type="match status" value="1"/>
</dbReference>
<reference evidence="2" key="2">
    <citation type="submission" date="2019-01" db="UniProtKB">
        <authorList>
            <consortium name="EnsemblPlants"/>
        </authorList>
    </citation>
    <scope>IDENTIFICATION</scope>
    <source>
        <strain evidence="2">cv. Heinz 1706</strain>
    </source>
</reference>
<name>A0A3Q7H8D6_SOLLC</name>
<dbReference type="PANTHER" id="PTHR37610">
    <property type="entry name" value="CCHC-TYPE DOMAIN-CONTAINING PROTEIN"/>
    <property type="match status" value="1"/>
</dbReference>
<dbReference type="Gramene" id="Solyc07g039557.1.1">
    <property type="protein sequence ID" value="Solyc07g039557.1.1"/>
    <property type="gene ID" value="Solyc07g039557.1"/>
</dbReference>
<dbReference type="Pfam" id="PF14244">
    <property type="entry name" value="Retrotran_gag_3"/>
    <property type="match status" value="1"/>
</dbReference>
<sequence>MDEYMVLNEYAWVYELEFKNERLVAELLRLSSGPGQGQPTGSTSEMVLELDQSKCPNTSNKSNNMNSLNPYFLQHSDKPSLMLVPIKFNGINYPTWSKSMIHALTAKKKLSFIDGSIEPPPSKIDKPTEYGLCSQCNRMILSCLDHSVESDLSRGVIYAKMAHQVRQDLKDQFIKRMHQQYIRFKNH</sequence>
<dbReference type="OMA" id="WVYELEF"/>
<evidence type="ECO:0000313" key="3">
    <source>
        <dbReference type="Proteomes" id="UP000004994"/>
    </source>
</evidence>
<keyword evidence="3" id="KW-1185">Reference proteome</keyword>
<protein>
    <recommendedName>
        <fullName evidence="1">Retrotransposon Copia-like N-terminal domain-containing protein</fullName>
    </recommendedName>
</protein>
<accession>A0A3Q7H8D6</accession>
<dbReference type="STRING" id="4081.A0A3Q7H8D6"/>
<evidence type="ECO:0000313" key="2">
    <source>
        <dbReference type="EnsemblPlants" id="Solyc07g039557.1.1"/>
    </source>
</evidence>
<organism evidence="2">
    <name type="scientific">Solanum lycopersicum</name>
    <name type="common">Tomato</name>
    <name type="synonym">Lycopersicon esculentum</name>
    <dbReference type="NCBI Taxonomy" id="4081"/>
    <lineage>
        <taxon>Eukaryota</taxon>
        <taxon>Viridiplantae</taxon>
        <taxon>Streptophyta</taxon>
        <taxon>Embryophyta</taxon>
        <taxon>Tracheophyta</taxon>
        <taxon>Spermatophyta</taxon>
        <taxon>Magnoliopsida</taxon>
        <taxon>eudicotyledons</taxon>
        <taxon>Gunneridae</taxon>
        <taxon>Pentapetalae</taxon>
        <taxon>asterids</taxon>
        <taxon>lamiids</taxon>
        <taxon>Solanales</taxon>
        <taxon>Solanaceae</taxon>
        <taxon>Solanoideae</taxon>
        <taxon>Solaneae</taxon>
        <taxon>Solanum</taxon>
        <taxon>Solanum subgen. Lycopersicon</taxon>
    </lineage>
</organism>
<proteinExistence type="predicted"/>